<dbReference type="SUPFAM" id="SSF51182">
    <property type="entry name" value="RmlC-like cupins"/>
    <property type="match status" value="1"/>
</dbReference>
<dbReference type="GO" id="GO:0005829">
    <property type="term" value="C:cytosol"/>
    <property type="evidence" value="ECO:0007669"/>
    <property type="project" value="TreeGrafter"/>
</dbReference>
<evidence type="ECO:0000259" key="2">
    <source>
        <dbReference type="PROSITE" id="PS50943"/>
    </source>
</evidence>
<dbReference type="Gene3D" id="2.60.120.10">
    <property type="entry name" value="Jelly Rolls"/>
    <property type="match status" value="1"/>
</dbReference>
<dbReference type="GO" id="GO:0003700">
    <property type="term" value="F:DNA-binding transcription factor activity"/>
    <property type="evidence" value="ECO:0007669"/>
    <property type="project" value="TreeGrafter"/>
</dbReference>
<gene>
    <name evidence="3" type="ORF">SAMN04488040_2332</name>
</gene>
<keyword evidence="4" id="KW-1185">Reference proteome</keyword>
<dbReference type="Gene3D" id="1.10.260.40">
    <property type="entry name" value="lambda repressor-like DNA-binding domains"/>
    <property type="match status" value="1"/>
</dbReference>
<name>A0A1I6TLL2_9RHOB</name>
<dbReference type="RefSeq" id="WP_093916521.1">
    <property type="nucleotide sequence ID" value="NZ_FPAJ01000003.1"/>
</dbReference>
<dbReference type="Pfam" id="PF13560">
    <property type="entry name" value="HTH_31"/>
    <property type="match status" value="1"/>
</dbReference>
<reference evidence="4" key="1">
    <citation type="submission" date="2016-10" db="EMBL/GenBank/DDBJ databases">
        <authorList>
            <person name="Varghese N."/>
            <person name="Submissions S."/>
        </authorList>
    </citation>
    <scope>NUCLEOTIDE SEQUENCE [LARGE SCALE GENOMIC DNA]</scope>
    <source>
        <strain evidence="4">DSM 23422</strain>
    </source>
</reference>
<dbReference type="CDD" id="cd00093">
    <property type="entry name" value="HTH_XRE"/>
    <property type="match status" value="1"/>
</dbReference>
<dbReference type="PROSITE" id="PS50943">
    <property type="entry name" value="HTH_CROC1"/>
    <property type="match status" value="1"/>
</dbReference>
<evidence type="ECO:0000256" key="1">
    <source>
        <dbReference type="ARBA" id="ARBA00023125"/>
    </source>
</evidence>
<keyword evidence="1" id="KW-0238">DNA-binding</keyword>
<dbReference type="PANTHER" id="PTHR46797">
    <property type="entry name" value="HTH-TYPE TRANSCRIPTIONAL REGULATOR"/>
    <property type="match status" value="1"/>
</dbReference>
<protein>
    <submittedName>
        <fullName evidence="3">Transcriptional regulator, XRE family with cupin sensor</fullName>
    </submittedName>
</protein>
<organism evidence="3 4">
    <name type="scientific">Sulfitobacter marinus</name>
    <dbReference type="NCBI Taxonomy" id="394264"/>
    <lineage>
        <taxon>Bacteria</taxon>
        <taxon>Pseudomonadati</taxon>
        <taxon>Pseudomonadota</taxon>
        <taxon>Alphaproteobacteria</taxon>
        <taxon>Rhodobacterales</taxon>
        <taxon>Roseobacteraceae</taxon>
        <taxon>Sulfitobacter</taxon>
    </lineage>
</organism>
<dbReference type="SUPFAM" id="SSF47413">
    <property type="entry name" value="lambda repressor-like DNA-binding domains"/>
    <property type="match status" value="1"/>
</dbReference>
<dbReference type="CDD" id="cd02209">
    <property type="entry name" value="cupin_XRE_C"/>
    <property type="match status" value="1"/>
</dbReference>
<dbReference type="Proteomes" id="UP000199239">
    <property type="component" value="Unassembled WGS sequence"/>
</dbReference>
<dbReference type="EMBL" id="FPAJ01000003">
    <property type="protein sequence ID" value="SFS90099.1"/>
    <property type="molecule type" value="Genomic_DNA"/>
</dbReference>
<dbReference type="PANTHER" id="PTHR46797:SF2">
    <property type="entry name" value="TRANSCRIPTIONAL REGULATOR"/>
    <property type="match status" value="1"/>
</dbReference>
<dbReference type="AlphaFoldDB" id="A0A1I6TLL2"/>
<dbReference type="Pfam" id="PF07883">
    <property type="entry name" value="Cupin_2"/>
    <property type="match status" value="1"/>
</dbReference>
<dbReference type="InterPro" id="IPR011051">
    <property type="entry name" value="RmlC_Cupin_sf"/>
</dbReference>
<dbReference type="InterPro" id="IPR050807">
    <property type="entry name" value="TransReg_Diox_bact_type"/>
</dbReference>
<dbReference type="SMART" id="SM00530">
    <property type="entry name" value="HTH_XRE"/>
    <property type="match status" value="1"/>
</dbReference>
<accession>A0A1I6TLL2</accession>
<sequence length="190" mass="20878">MQHAPLSNPQTLGADLRALRKARGLTLHDLAEVLNRSVGWMSQVERDLSEPSITDLRHIAQALGVSVSILFRHAAAPAHEAGFIVRKGARRPIGSSVAGLVEELLSPDLTDDFEMVHSTFQPFSRIKDLVTRPTQEVGYLISGSLEFEIDGTTHTLNPGDSFRVRGEPFRWANPNPDPAIAIWVIAPPVY</sequence>
<dbReference type="InterPro" id="IPR010982">
    <property type="entry name" value="Lambda_DNA-bd_dom_sf"/>
</dbReference>
<dbReference type="STRING" id="394264.SAMN04488040_2332"/>
<dbReference type="OrthoDB" id="9814751at2"/>
<dbReference type="InterPro" id="IPR013096">
    <property type="entry name" value="Cupin_2"/>
</dbReference>
<evidence type="ECO:0000313" key="4">
    <source>
        <dbReference type="Proteomes" id="UP000199239"/>
    </source>
</evidence>
<feature type="domain" description="HTH cro/C1-type" evidence="2">
    <location>
        <begin position="16"/>
        <end position="70"/>
    </location>
</feature>
<dbReference type="InterPro" id="IPR001387">
    <property type="entry name" value="Cro/C1-type_HTH"/>
</dbReference>
<dbReference type="InterPro" id="IPR014710">
    <property type="entry name" value="RmlC-like_jellyroll"/>
</dbReference>
<evidence type="ECO:0000313" key="3">
    <source>
        <dbReference type="EMBL" id="SFS90099.1"/>
    </source>
</evidence>
<proteinExistence type="predicted"/>
<dbReference type="GO" id="GO:0003677">
    <property type="term" value="F:DNA binding"/>
    <property type="evidence" value="ECO:0007669"/>
    <property type="project" value="UniProtKB-KW"/>
</dbReference>